<reference evidence="2 3" key="1">
    <citation type="journal article" date="2019" name="Nat. Med.">
        <title>A library of human gut bacterial isolates paired with longitudinal multiomics data enables mechanistic microbiome research.</title>
        <authorList>
            <person name="Poyet M."/>
            <person name="Groussin M."/>
            <person name="Gibbons S.M."/>
            <person name="Avila-Pacheco J."/>
            <person name="Jiang X."/>
            <person name="Kearney S.M."/>
            <person name="Perrotta A.R."/>
            <person name="Berdy B."/>
            <person name="Zhao S."/>
            <person name="Lieberman T.D."/>
            <person name="Swanson P.K."/>
            <person name="Smith M."/>
            <person name="Roesemann S."/>
            <person name="Alexander J.E."/>
            <person name="Rich S.A."/>
            <person name="Livny J."/>
            <person name="Vlamakis H."/>
            <person name="Clish C."/>
            <person name="Bullock K."/>
            <person name="Deik A."/>
            <person name="Scott J."/>
            <person name="Pierce K.A."/>
            <person name="Xavier R.J."/>
            <person name="Alm E.J."/>
        </authorList>
    </citation>
    <scope>NUCLEOTIDE SEQUENCE [LARGE SCALE GENOMIC DNA]</scope>
    <source>
        <strain evidence="2 3">BIOML-A106</strain>
    </source>
</reference>
<sequence>MPLNRAVLTFCPNDISILSDCFLSARGKGTLRKTPPMAIRHDCFRRPNKPKTNKTALLSRGQATDRQ</sequence>
<feature type="region of interest" description="Disordered" evidence="1">
    <location>
        <begin position="41"/>
        <end position="67"/>
    </location>
</feature>
<dbReference type="AlphaFoldDB" id="A0A396ES28"/>
<dbReference type="Proteomes" id="UP000479773">
    <property type="component" value="Unassembled WGS sequence"/>
</dbReference>
<evidence type="ECO:0000256" key="1">
    <source>
        <dbReference type="SAM" id="MobiDB-lite"/>
    </source>
</evidence>
<accession>A0A396ES28</accession>
<proteinExistence type="predicted"/>
<organism evidence="2 3">
    <name type="scientific">Bacteroides fragilis</name>
    <dbReference type="NCBI Taxonomy" id="817"/>
    <lineage>
        <taxon>Bacteria</taxon>
        <taxon>Pseudomonadati</taxon>
        <taxon>Bacteroidota</taxon>
        <taxon>Bacteroidia</taxon>
        <taxon>Bacteroidales</taxon>
        <taxon>Bacteroidaceae</taxon>
        <taxon>Bacteroides</taxon>
    </lineage>
</organism>
<evidence type="ECO:0000313" key="2">
    <source>
        <dbReference type="EMBL" id="KAA4751151.1"/>
    </source>
</evidence>
<feature type="compositionally biased region" description="Polar residues" evidence="1">
    <location>
        <begin position="53"/>
        <end position="67"/>
    </location>
</feature>
<dbReference type="EMBL" id="VWEQ01000012">
    <property type="protein sequence ID" value="KAA4751151.1"/>
    <property type="molecule type" value="Genomic_DNA"/>
</dbReference>
<comment type="caution">
    <text evidence="2">The sequence shown here is derived from an EMBL/GenBank/DDBJ whole genome shotgun (WGS) entry which is preliminary data.</text>
</comment>
<name>A0A396ES28_BACFG</name>
<evidence type="ECO:0000313" key="3">
    <source>
        <dbReference type="Proteomes" id="UP000479773"/>
    </source>
</evidence>
<gene>
    <name evidence="2" type="ORF">F3B44_14070</name>
</gene>
<protein>
    <submittedName>
        <fullName evidence="2">Uncharacterized protein</fullName>
    </submittedName>
</protein>